<dbReference type="AlphaFoldDB" id="A0A7I7WPW5"/>
<organism evidence="1 2">
    <name type="scientific">Mycolicibacterium gadium</name>
    <name type="common">Mycobacterium gadium</name>
    <dbReference type="NCBI Taxonomy" id="1794"/>
    <lineage>
        <taxon>Bacteria</taxon>
        <taxon>Bacillati</taxon>
        <taxon>Actinomycetota</taxon>
        <taxon>Actinomycetes</taxon>
        <taxon>Mycobacteriales</taxon>
        <taxon>Mycobacteriaceae</taxon>
        <taxon>Mycolicibacterium</taxon>
    </lineage>
</organism>
<name>A0A7I7WPW5_MYCGU</name>
<evidence type="ECO:0000313" key="2">
    <source>
        <dbReference type="Proteomes" id="UP000466187"/>
    </source>
</evidence>
<proteinExistence type="predicted"/>
<accession>A0A7I7WPW5</accession>
<sequence>MQVDQRQLVGAPIYDRVMARLGGFPEAQPFDPDAFYESVTSSGPGVVRRSLPPGPERDALLTEILQAVQADAEDLSTLIEELRDLMTGRDLTQLINSVVVPATTVAYADGESLADGHSTSSWAAKIEYLVGVALSVDPDGDADTPPQVTERVRQLITDIFEADQVRMITDGLARADANDADRELLLQQLQLEYQVDRMPGYAVHLEHVDAEVFGRHRDYYVKGLGFDPADVIRVTRLRARWVNQTFKSALDALTDALNSGAPDPAAGKVIRKGFAAPTLWDPNDVAACTDIPVEQITAMLDFFSTVFGCQPEFRAPGDANRARTHPCIKLDDGTFLVPDSWSLSAVLHQRLAVEPKRSGYDAQKYYKHRQEAHERLVASTLEKVFGTSNVHSSQHYTLGSGGKGEIDALVCTEWPLVVEAKAIALTESGRRGAPGRVDKKLEEILGKALDQIDRALIYILDEGGRSFAPTESGRQISLLPDDIAGGTAIIVTFERIDPFASGGLAAAGDVNRPTWVVSLTDLLMVADILSDPAAFHHYAQTRAGMHSAEASAAAEADALGAYLLDRLRIVDQSTTEEAARIFIGYSCESLNDFYTRQEMGLEATKPTAGVPTEITGALTNALGEPGWVECLDAVMMADSSLWKKWKRFRAKHRRGGTFVLNDRVSLVALPDGESSFERVDGAIRLNIPSRR</sequence>
<dbReference type="Proteomes" id="UP000466187">
    <property type="component" value="Chromosome"/>
</dbReference>
<dbReference type="EMBL" id="AP022608">
    <property type="protein sequence ID" value="BBZ18737.1"/>
    <property type="molecule type" value="Genomic_DNA"/>
</dbReference>
<evidence type="ECO:0000313" key="1">
    <source>
        <dbReference type="EMBL" id="BBZ18737.1"/>
    </source>
</evidence>
<gene>
    <name evidence="1" type="ORF">MGAD_30720</name>
</gene>
<reference evidence="1 2" key="1">
    <citation type="journal article" date="2019" name="Emerg. Microbes Infect.">
        <title>Comprehensive subspecies identification of 175 nontuberculous mycobacteria species based on 7547 genomic profiles.</title>
        <authorList>
            <person name="Matsumoto Y."/>
            <person name="Kinjo T."/>
            <person name="Motooka D."/>
            <person name="Nabeya D."/>
            <person name="Jung N."/>
            <person name="Uechi K."/>
            <person name="Horii T."/>
            <person name="Iida T."/>
            <person name="Fujita J."/>
            <person name="Nakamura S."/>
        </authorList>
    </citation>
    <scope>NUCLEOTIDE SEQUENCE [LARGE SCALE GENOMIC DNA]</scope>
    <source>
        <strain evidence="1 2">JCM 12688</strain>
    </source>
</reference>
<protein>
    <submittedName>
        <fullName evidence="1">Uncharacterized protein</fullName>
    </submittedName>
</protein>
<dbReference type="KEGG" id="mgad:MGAD_30720"/>